<dbReference type="InterPro" id="IPR053196">
    <property type="entry name" value="Lipoprotein_YbaY-like"/>
</dbReference>
<dbReference type="RefSeq" id="WP_248941043.1">
    <property type="nucleotide sequence ID" value="NZ_JAKIKS010000058.1"/>
</dbReference>
<dbReference type="PANTHER" id="PTHR38013:SF1">
    <property type="entry name" value="GLYCOPROTEIN_POLYSACCHARIDE METABOLISM"/>
    <property type="match status" value="1"/>
</dbReference>
<feature type="signal peptide" evidence="1">
    <location>
        <begin position="1"/>
        <end position="20"/>
    </location>
</feature>
<accession>A0ABT0LDG9</accession>
<dbReference type="InterPro" id="IPR039366">
    <property type="entry name" value="Pilotin"/>
</dbReference>
<organism evidence="2 3">
    <name type="scientific">Shewanella surugensis</name>
    <dbReference type="NCBI Taxonomy" id="212020"/>
    <lineage>
        <taxon>Bacteria</taxon>
        <taxon>Pseudomonadati</taxon>
        <taxon>Pseudomonadota</taxon>
        <taxon>Gammaproteobacteria</taxon>
        <taxon>Alteromonadales</taxon>
        <taxon>Shewanellaceae</taxon>
        <taxon>Shewanella</taxon>
    </lineage>
</organism>
<dbReference type="PROSITE" id="PS51257">
    <property type="entry name" value="PROKAR_LIPOPROTEIN"/>
    <property type="match status" value="1"/>
</dbReference>
<name>A0ABT0LDG9_9GAMM</name>
<proteinExistence type="predicted"/>
<protein>
    <submittedName>
        <fullName evidence="2">YbaY family lipoprotein</fullName>
    </submittedName>
</protein>
<sequence length="134" mass="15260">MMLSLKSVFVFIVAPLLLMACSTSDDEYIEIDGLVSYRTPVTLPDTAILTVKLKDITDHSQPAIIIDELNREKVTLPARFSFRVPRDELVEGHMDIIRAYVKYKDKLIFMNINAAKVRLDSSEPMLIMLEKVSE</sequence>
<keyword evidence="3" id="KW-1185">Reference proteome</keyword>
<dbReference type="Proteomes" id="UP001203423">
    <property type="component" value="Unassembled WGS sequence"/>
</dbReference>
<dbReference type="Pfam" id="PF09619">
    <property type="entry name" value="YscW"/>
    <property type="match status" value="1"/>
</dbReference>
<evidence type="ECO:0000256" key="1">
    <source>
        <dbReference type="SAM" id="SignalP"/>
    </source>
</evidence>
<reference evidence="2 3" key="1">
    <citation type="submission" date="2022-01" db="EMBL/GenBank/DDBJ databases">
        <title>Whole genome-based taxonomy of the Shewanellaceae.</title>
        <authorList>
            <person name="Martin-Rodriguez A.J."/>
        </authorList>
    </citation>
    <scope>NUCLEOTIDE SEQUENCE [LARGE SCALE GENOMIC DNA]</scope>
    <source>
        <strain evidence="2 3">DSM 17177</strain>
    </source>
</reference>
<keyword evidence="2" id="KW-0449">Lipoprotein</keyword>
<dbReference type="EMBL" id="JAKIKS010000058">
    <property type="protein sequence ID" value="MCL1125729.1"/>
    <property type="molecule type" value="Genomic_DNA"/>
</dbReference>
<comment type="caution">
    <text evidence="2">The sequence shown here is derived from an EMBL/GenBank/DDBJ whole genome shotgun (WGS) entry which is preliminary data.</text>
</comment>
<dbReference type="PANTHER" id="PTHR38013">
    <property type="entry name" value="GLYCOPROTEIN/POLYSACCHARIDE METABOLISM"/>
    <property type="match status" value="1"/>
</dbReference>
<evidence type="ECO:0000313" key="3">
    <source>
        <dbReference type="Proteomes" id="UP001203423"/>
    </source>
</evidence>
<feature type="chain" id="PRO_5046191181" evidence="1">
    <location>
        <begin position="21"/>
        <end position="134"/>
    </location>
</feature>
<keyword evidence="1" id="KW-0732">Signal</keyword>
<gene>
    <name evidence="2" type="ORF">L2764_14915</name>
</gene>
<evidence type="ECO:0000313" key="2">
    <source>
        <dbReference type="EMBL" id="MCL1125729.1"/>
    </source>
</evidence>